<dbReference type="InterPro" id="IPR036291">
    <property type="entry name" value="NAD(P)-bd_dom_sf"/>
</dbReference>
<dbReference type="InterPro" id="IPR016040">
    <property type="entry name" value="NAD(P)-bd_dom"/>
</dbReference>
<reference evidence="3" key="1">
    <citation type="submission" date="2016-10" db="EMBL/GenBank/DDBJ databases">
        <authorList>
            <person name="Varghese N."/>
            <person name="Submissions S."/>
        </authorList>
    </citation>
    <scope>NUCLEOTIDE SEQUENCE [LARGE SCALE GENOMIC DNA]</scope>
    <source>
        <strain evidence="3">DSM 15310</strain>
    </source>
</reference>
<dbReference type="RefSeq" id="WP_245744940.1">
    <property type="nucleotide sequence ID" value="NZ_FOHS01000002.1"/>
</dbReference>
<dbReference type="EMBL" id="FOHS01000002">
    <property type="protein sequence ID" value="SET33956.1"/>
    <property type="molecule type" value="Genomic_DNA"/>
</dbReference>
<dbReference type="AlphaFoldDB" id="A0A1I0DNN1"/>
<evidence type="ECO:0000313" key="3">
    <source>
        <dbReference type="Proteomes" id="UP000198697"/>
    </source>
</evidence>
<proteinExistence type="predicted"/>
<evidence type="ECO:0000259" key="1">
    <source>
        <dbReference type="Pfam" id="PF13460"/>
    </source>
</evidence>
<dbReference type="Proteomes" id="UP000198697">
    <property type="component" value="Unassembled WGS sequence"/>
</dbReference>
<dbReference type="SUPFAM" id="SSF51735">
    <property type="entry name" value="NAD(P)-binding Rossmann-fold domains"/>
    <property type="match status" value="1"/>
</dbReference>
<dbReference type="Gene3D" id="3.40.50.720">
    <property type="entry name" value="NAD(P)-binding Rossmann-like Domain"/>
    <property type="match status" value="1"/>
</dbReference>
<organism evidence="2 3">
    <name type="scientific">Hymenobacter actinosclerus</name>
    <dbReference type="NCBI Taxonomy" id="82805"/>
    <lineage>
        <taxon>Bacteria</taxon>
        <taxon>Pseudomonadati</taxon>
        <taxon>Bacteroidota</taxon>
        <taxon>Cytophagia</taxon>
        <taxon>Cytophagales</taxon>
        <taxon>Hymenobacteraceae</taxon>
        <taxon>Hymenobacter</taxon>
    </lineage>
</organism>
<dbReference type="STRING" id="82805.SAMN04487998_1479"/>
<accession>A0A1I0DNN1</accession>
<protein>
    <submittedName>
        <fullName evidence="2">Uncharacterized conserved protein YbjT, contains NAD(P)-binding and DUF2867 domains</fullName>
    </submittedName>
</protein>
<gene>
    <name evidence="2" type="ORF">SAMN04487998_1479</name>
</gene>
<dbReference type="Pfam" id="PF13460">
    <property type="entry name" value="NAD_binding_10"/>
    <property type="match status" value="1"/>
</dbReference>
<sequence>MDTALLIGATGLVGDYLLRQLLANDQFEHLKVFTRRPTGYQNPRLEEHIVDFDQPRDWNHLLQGDVLFSSLGTTLRQAGSQQAQYQVDYSYQYQAAKAAAENGVPAYVLISSAGADAEALMFYSRMKGELERDVKRLPFQRIHILQPGILAGSRTEKRPAEKVGLWLATAASTMPLLHSYRPIHARTVARAMRHAALDETPGVHTHTLEEVFTLAGTKEE</sequence>
<dbReference type="PANTHER" id="PTHR14097">
    <property type="entry name" value="OXIDOREDUCTASE HTATIP2"/>
    <property type="match status" value="1"/>
</dbReference>
<feature type="domain" description="NAD(P)-binding" evidence="1">
    <location>
        <begin position="8"/>
        <end position="120"/>
    </location>
</feature>
<keyword evidence="3" id="KW-1185">Reference proteome</keyword>
<name>A0A1I0DNN1_9BACT</name>
<evidence type="ECO:0000313" key="2">
    <source>
        <dbReference type="EMBL" id="SET33956.1"/>
    </source>
</evidence>
<dbReference type="PANTHER" id="PTHR14097:SF7">
    <property type="entry name" value="OXIDOREDUCTASE HTATIP2"/>
    <property type="match status" value="1"/>
</dbReference>